<evidence type="ECO:0000256" key="1">
    <source>
        <dbReference type="ARBA" id="ARBA00004651"/>
    </source>
</evidence>
<feature type="transmembrane region" description="Helical" evidence="7">
    <location>
        <begin position="284"/>
        <end position="310"/>
    </location>
</feature>
<comment type="similarity">
    <text evidence="7">Belongs to the binding-protein-dependent transport system permease family.</text>
</comment>
<dbReference type="RefSeq" id="WP_151176144.1">
    <property type="nucleotide sequence ID" value="NZ_CP042906.1"/>
</dbReference>
<feature type="transmembrane region" description="Helical" evidence="7">
    <location>
        <begin position="137"/>
        <end position="161"/>
    </location>
</feature>
<evidence type="ECO:0000256" key="6">
    <source>
        <dbReference type="ARBA" id="ARBA00023136"/>
    </source>
</evidence>
<feature type="transmembrane region" description="Helical" evidence="7">
    <location>
        <begin position="181"/>
        <end position="200"/>
    </location>
</feature>
<protein>
    <submittedName>
        <fullName evidence="9">ABC transporter permease</fullName>
    </submittedName>
</protein>
<sequence>MRLLVYFAPKLALALVTMLGVSVLVFLALRFLPGGYADILLGPFATPDARKVIAERYGLDQPMIVQYGRWLLAMSQGDFGVSMVTRRSVIAEFLRRAPVTLELASLSLGLVLLVGVPLGVAAGAAASDRPQGGLARLVGALGASVPDFVLGSALIFVFSVWSLWLRVGGYVPFFDDPVTNMRVMILPTVTLSVFGIALVLRTTRDAVLRVMTEGYITAAVARGENPRNIIRLHVLRNAAIPVVTVVTTYFGFLLGGAVVVEVLFSIPGVGLYAFNGLLNRDYAIVQTGVLLAAAVFIAINMLADLLYAIIDPRIGSGSGR</sequence>
<keyword evidence="10" id="KW-1185">Reference proteome</keyword>
<dbReference type="PANTHER" id="PTHR43163">
    <property type="entry name" value="DIPEPTIDE TRANSPORT SYSTEM PERMEASE PROTEIN DPPB-RELATED"/>
    <property type="match status" value="1"/>
</dbReference>
<feature type="domain" description="ABC transmembrane type-1" evidence="8">
    <location>
        <begin position="97"/>
        <end position="303"/>
    </location>
</feature>
<dbReference type="EMBL" id="CP042906">
    <property type="protein sequence ID" value="QEX15715.1"/>
    <property type="molecule type" value="Genomic_DNA"/>
</dbReference>
<keyword evidence="5 7" id="KW-1133">Transmembrane helix</keyword>
<dbReference type="InterPro" id="IPR045621">
    <property type="entry name" value="BPD_transp_1_N"/>
</dbReference>
<feature type="transmembrane region" description="Helical" evidence="7">
    <location>
        <begin position="12"/>
        <end position="32"/>
    </location>
</feature>
<dbReference type="PROSITE" id="PS50928">
    <property type="entry name" value="ABC_TM1"/>
    <property type="match status" value="1"/>
</dbReference>
<evidence type="ECO:0000256" key="5">
    <source>
        <dbReference type="ARBA" id="ARBA00022989"/>
    </source>
</evidence>
<accession>A0A5J6MGV5</accession>
<dbReference type="PANTHER" id="PTHR43163:SF6">
    <property type="entry name" value="DIPEPTIDE TRANSPORT SYSTEM PERMEASE PROTEIN DPPB-RELATED"/>
    <property type="match status" value="1"/>
</dbReference>
<dbReference type="Pfam" id="PF00528">
    <property type="entry name" value="BPD_transp_1"/>
    <property type="match status" value="1"/>
</dbReference>
<evidence type="ECO:0000259" key="8">
    <source>
        <dbReference type="PROSITE" id="PS50928"/>
    </source>
</evidence>
<keyword evidence="6 7" id="KW-0472">Membrane</keyword>
<proteinExistence type="inferred from homology"/>
<evidence type="ECO:0000313" key="10">
    <source>
        <dbReference type="Proteomes" id="UP000326202"/>
    </source>
</evidence>
<feature type="transmembrane region" description="Helical" evidence="7">
    <location>
        <begin position="103"/>
        <end position="125"/>
    </location>
</feature>
<comment type="subcellular location">
    <subcellularLocation>
        <location evidence="1 7">Cell membrane</location>
        <topology evidence="1 7">Multi-pass membrane protein</topology>
    </subcellularLocation>
</comment>
<reference evidence="9 10" key="1">
    <citation type="submission" date="2019-08" db="EMBL/GenBank/DDBJ databases">
        <title>Hyperibacter terrae gen. nov., sp. nov. and Hyperibacter viscosus sp. nov., two new members in the family Rhodospirillaceae isolated from the rhizosphere of Hypericum perforatum.</title>
        <authorList>
            <person name="Noviana Z."/>
        </authorList>
    </citation>
    <scope>NUCLEOTIDE SEQUENCE [LARGE SCALE GENOMIC DNA]</scope>
    <source>
        <strain evidence="9 10">R5913</strain>
    </source>
</reference>
<keyword evidence="3" id="KW-1003">Cell membrane</keyword>
<evidence type="ECO:0000313" key="9">
    <source>
        <dbReference type="EMBL" id="QEX15715.1"/>
    </source>
</evidence>
<dbReference type="Proteomes" id="UP000326202">
    <property type="component" value="Chromosome"/>
</dbReference>
<keyword evidence="2 7" id="KW-0813">Transport</keyword>
<dbReference type="AlphaFoldDB" id="A0A5J6MGV5"/>
<evidence type="ECO:0000256" key="7">
    <source>
        <dbReference type="RuleBase" id="RU363032"/>
    </source>
</evidence>
<organism evidence="9 10">
    <name type="scientific">Hypericibacter terrae</name>
    <dbReference type="NCBI Taxonomy" id="2602015"/>
    <lineage>
        <taxon>Bacteria</taxon>
        <taxon>Pseudomonadati</taxon>
        <taxon>Pseudomonadota</taxon>
        <taxon>Alphaproteobacteria</taxon>
        <taxon>Rhodospirillales</taxon>
        <taxon>Dongiaceae</taxon>
        <taxon>Hypericibacter</taxon>
    </lineage>
</organism>
<dbReference type="Pfam" id="PF19300">
    <property type="entry name" value="BPD_transp_1_N"/>
    <property type="match status" value="1"/>
</dbReference>
<dbReference type="Gene3D" id="1.10.3720.10">
    <property type="entry name" value="MetI-like"/>
    <property type="match status" value="1"/>
</dbReference>
<dbReference type="OrthoDB" id="7834831at2"/>
<dbReference type="GO" id="GO:0071916">
    <property type="term" value="F:dipeptide transmembrane transporter activity"/>
    <property type="evidence" value="ECO:0007669"/>
    <property type="project" value="TreeGrafter"/>
</dbReference>
<gene>
    <name evidence="9" type="ORF">FRZ44_10020</name>
</gene>
<feature type="transmembrane region" description="Helical" evidence="7">
    <location>
        <begin position="238"/>
        <end position="264"/>
    </location>
</feature>
<dbReference type="CDD" id="cd06261">
    <property type="entry name" value="TM_PBP2"/>
    <property type="match status" value="1"/>
</dbReference>
<name>A0A5J6MGV5_9PROT</name>
<dbReference type="KEGG" id="htq:FRZ44_10020"/>
<dbReference type="InterPro" id="IPR000515">
    <property type="entry name" value="MetI-like"/>
</dbReference>
<evidence type="ECO:0000256" key="3">
    <source>
        <dbReference type="ARBA" id="ARBA00022475"/>
    </source>
</evidence>
<evidence type="ECO:0000256" key="2">
    <source>
        <dbReference type="ARBA" id="ARBA00022448"/>
    </source>
</evidence>
<dbReference type="SUPFAM" id="SSF161098">
    <property type="entry name" value="MetI-like"/>
    <property type="match status" value="1"/>
</dbReference>
<dbReference type="InterPro" id="IPR035906">
    <property type="entry name" value="MetI-like_sf"/>
</dbReference>
<keyword evidence="4 7" id="KW-0812">Transmembrane</keyword>
<evidence type="ECO:0000256" key="4">
    <source>
        <dbReference type="ARBA" id="ARBA00022692"/>
    </source>
</evidence>
<dbReference type="GO" id="GO:0005886">
    <property type="term" value="C:plasma membrane"/>
    <property type="evidence" value="ECO:0007669"/>
    <property type="project" value="UniProtKB-SubCell"/>
</dbReference>